<dbReference type="GO" id="GO:0005643">
    <property type="term" value="C:nuclear pore"/>
    <property type="evidence" value="ECO:0007669"/>
    <property type="project" value="UniProtKB-SubCell"/>
</dbReference>
<dbReference type="InterPro" id="IPR015007">
    <property type="entry name" value="NUP2/50/61"/>
</dbReference>
<evidence type="ECO:0000256" key="4">
    <source>
        <dbReference type="ARBA" id="ARBA00022816"/>
    </source>
</evidence>
<accession>A0A2G9FZ98</accession>
<keyword evidence="3" id="KW-0677">Repeat</keyword>
<dbReference type="GO" id="GO:0051028">
    <property type="term" value="P:mRNA transport"/>
    <property type="evidence" value="ECO:0007669"/>
    <property type="project" value="UniProtKB-KW"/>
</dbReference>
<evidence type="ECO:0000313" key="12">
    <source>
        <dbReference type="EMBL" id="PIM97979.1"/>
    </source>
</evidence>
<dbReference type="PROSITE" id="PS50196">
    <property type="entry name" value="RANBD1"/>
    <property type="match status" value="1"/>
</dbReference>
<comment type="caution">
    <text evidence="12">The sequence shown here is derived from an EMBL/GenBank/DDBJ whole genome shotgun (WGS) entry which is preliminary data.</text>
</comment>
<dbReference type="GO" id="GO:0015031">
    <property type="term" value="P:protein transport"/>
    <property type="evidence" value="ECO:0007669"/>
    <property type="project" value="UniProtKB-KW"/>
</dbReference>
<dbReference type="AlphaFoldDB" id="A0A2G9FZ98"/>
<keyword evidence="13" id="KW-1185">Reference proteome</keyword>
<organism evidence="12 13">
    <name type="scientific">Handroanthus impetiginosus</name>
    <dbReference type="NCBI Taxonomy" id="429701"/>
    <lineage>
        <taxon>Eukaryota</taxon>
        <taxon>Viridiplantae</taxon>
        <taxon>Streptophyta</taxon>
        <taxon>Embryophyta</taxon>
        <taxon>Tracheophyta</taxon>
        <taxon>Spermatophyta</taxon>
        <taxon>Magnoliopsida</taxon>
        <taxon>eudicotyledons</taxon>
        <taxon>Gunneridae</taxon>
        <taxon>Pentapetalae</taxon>
        <taxon>asterids</taxon>
        <taxon>lamiids</taxon>
        <taxon>Lamiales</taxon>
        <taxon>Bignoniaceae</taxon>
        <taxon>Crescentiina</taxon>
        <taxon>Tabebuia alliance</taxon>
        <taxon>Handroanthus</taxon>
    </lineage>
</organism>
<evidence type="ECO:0000313" key="13">
    <source>
        <dbReference type="Proteomes" id="UP000231279"/>
    </source>
</evidence>
<keyword evidence="2" id="KW-0813">Transport</keyword>
<evidence type="ECO:0000256" key="7">
    <source>
        <dbReference type="ARBA" id="ARBA00023010"/>
    </source>
</evidence>
<sequence>MGDADDNIQPSKKRAAGVQLSRDDPDLDDNEETSDQETGTFKRASDEVLATRRIVKVRRQQLSTPSAPSPASNPFASIHLVPPASAPTVESDAAGVTTMGSEQVDKNDSKSGNVVDEPNDESTAGAKPSENKAESVNGEVAEGENAENGVKKATEADGSEKEATKEVESKGNDEEKGNGEVTTEKNAQTTSFSSFQQLSSGQNAFSGLSGTGFSSTSFSFGSTPIFGTSGANLASKSEGPSMQEVPVETGEENEKAVFMSNSVLFEFIDGAWKERGKGELKINVSTDGTRKARLIMRARGNYRLILNANLFPDMKLTNMDKKGITFACVNSASEGKDGLSTIALKFKDASIVEEFRAAVMEHKSKTAIALKTPENSP</sequence>
<dbReference type="InterPro" id="IPR000156">
    <property type="entry name" value="Ran_bind_dom"/>
</dbReference>
<proteinExistence type="predicted"/>
<evidence type="ECO:0000256" key="5">
    <source>
        <dbReference type="ARBA" id="ARBA00022927"/>
    </source>
</evidence>
<feature type="compositionally biased region" description="Low complexity" evidence="10">
    <location>
        <begin position="65"/>
        <end position="77"/>
    </location>
</feature>
<dbReference type="InterPro" id="IPR045207">
    <property type="entry name" value="RanBD_NUP50_plant"/>
</dbReference>
<dbReference type="STRING" id="429701.A0A2G9FZ98"/>
<protein>
    <recommendedName>
        <fullName evidence="11">RanBD1 domain-containing protein</fullName>
    </recommendedName>
</protein>
<feature type="compositionally biased region" description="Acidic residues" evidence="10">
    <location>
        <begin position="25"/>
        <end position="35"/>
    </location>
</feature>
<dbReference type="PANTHER" id="PTHR23138:SF142">
    <property type="entry name" value="RAN-BINDING PROTEIN 3B-RELATED"/>
    <property type="match status" value="1"/>
</dbReference>
<keyword evidence="8" id="KW-0906">Nuclear pore complex</keyword>
<feature type="region of interest" description="Disordered" evidence="10">
    <location>
        <begin position="231"/>
        <end position="251"/>
    </location>
</feature>
<dbReference type="CDD" id="cd13169">
    <property type="entry name" value="RanBD_NUP50_plant"/>
    <property type="match status" value="1"/>
</dbReference>
<evidence type="ECO:0000256" key="2">
    <source>
        <dbReference type="ARBA" id="ARBA00022448"/>
    </source>
</evidence>
<dbReference type="OrthoDB" id="185618at2759"/>
<dbReference type="InterPro" id="IPR011993">
    <property type="entry name" value="PH-like_dom_sf"/>
</dbReference>
<dbReference type="Pfam" id="PF08911">
    <property type="entry name" value="NUP50"/>
    <property type="match status" value="1"/>
</dbReference>
<keyword evidence="4" id="KW-0509">mRNA transport</keyword>
<gene>
    <name evidence="12" type="ORF">CDL12_29545</name>
</gene>
<dbReference type="InterPro" id="IPR045255">
    <property type="entry name" value="RanBP1-like"/>
</dbReference>
<keyword evidence="5" id="KW-0653">Protein transport</keyword>
<evidence type="ECO:0000256" key="3">
    <source>
        <dbReference type="ARBA" id="ARBA00022737"/>
    </source>
</evidence>
<keyword evidence="9" id="KW-0539">Nucleus</keyword>
<dbReference type="PANTHER" id="PTHR23138">
    <property type="entry name" value="RAN BINDING PROTEIN"/>
    <property type="match status" value="1"/>
</dbReference>
<evidence type="ECO:0000259" key="11">
    <source>
        <dbReference type="PROSITE" id="PS50196"/>
    </source>
</evidence>
<comment type="subcellular location">
    <subcellularLocation>
        <location evidence="1">Nucleus</location>
        <location evidence="1">Nuclear pore complex</location>
    </subcellularLocation>
</comment>
<dbReference type="Pfam" id="PF00638">
    <property type="entry name" value="Ran_BP1"/>
    <property type="match status" value="1"/>
</dbReference>
<dbReference type="Gene3D" id="2.30.29.30">
    <property type="entry name" value="Pleckstrin-homology domain (PH domain)/Phosphotyrosine-binding domain (PTB)"/>
    <property type="match status" value="1"/>
</dbReference>
<evidence type="ECO:0000256" key="6">
    <source>
        <dbReference type="ARBA" id="ARBA00022990"/>
    </source>
</evidence>
<feature type="region of interest" description="Disordered" evidence="10">
    <location>
        <begin position="1"/>
        <end position="190"/>
    </location>
</feature>
<evidence type="ECO:0000256" key="1">
    <source>
        <dbReference type="ARBA" id="ARBA00004567"/>
    </source>
</evidence>
<reference evidence="13" key="1">
    <citation type="journal article" date="2018" name="Gigascience">
        <title>Genome assembly of the Pink Ipe (Handroanthus impetiginosus, Bignoniaceae), a highly valued, ecologically keystone Neotropical timber forest tree.</title>
        <authorList>
            <person name="Silva-Junior O.B."/>
            <person name="Grattapaglia D."/>
            <person name="Novaes E."/>
            <person name="Collevatti R.G."/>
        </authorList>
    </citation>
    <scope>NUCLEOTIDE SEQUENCE [LARGE SCALE GENOMIC DNA]</scope>
    <source>
        <strain evidence="13">cv. UFG-1</strain>
    </source>
</reference>
<dbReference type="SMART" id="SM00160">
    <property type="entry name" value="RanBD"/>
    <property type="match status" value="1"/>
</dbReference>
<dbReference type="SUPFAM" id="SSF50729">
    <property type="entry name" value="PH domain-like"/>
    <property type="match status" value="1"/>
</dbReference>
<dbReference type="EMBL" id="NKXS01008924">
    <property type="protein sequence ID" value="PIM97979.1"/>
    <property type="molecule type" value="Genomic_DNA"/>
</dbReference>
<dbReference type="Proteomes" id="UP000231279">
    <property type="component" value="Unassembled WGS sequence"/>
</dbReference>
<keyword evidence="7" id="KW-0811">Translocation</keyword>
<feature type="domain" description="RanBD1" evidence="11">
    <location>
        <begin position="240"/>
        <end position="368"/>
    </location>
</feature>
<evidence type="ECO:0000256" key="10">
    <source>
        <dbReference type="SAM" id="MobiDB-lite"/>
    </source>
</evidence>
<feature type="compositionally biased region" description="Polar residues" evidence="10">
    <location>
        <begin position="231"/>
        <end position="240"/>
    </location>
</feature>
<feature type="compositionally biased region" description="Basic and acidic residues" evidence="10">
    <location>
        <begin position="149"/>
        <end position="178"/>
    </location>
</feature>
<keyword evidence="6" id="KW-0007">Acetylation</keyword>
<name>A0A2G9FZ98_9LAMI</name>
<evidence type="ECO:0000256" key="9">
    <source>
        <dbReference type="ARBA" id="ARBA00023242"/>
    </source>
</evidence>
<evidence type="ECO:0000256" key="8">
    <source>
        <dbReference type="ARBA" id="ARBA00023132"/>
    </source>
</evidence>